<gene>
    <name evidence="2" type="ORF">PS273GM_06890</name>
</gene>
<dbReference type="EMBL" id="CP015641">
    <property type="protein sequence ID" value="ANF24897.1"/>
    <property type="molecule type" value="Genomic_DNA"/>
</dbReference>
<sequence length="157" mass="17407">MSSIVIPQTTRNRYLSGIAALNLPSAAGTGDWHFLQTFFVQRSRRSTGFICGLGCEIDTTAFLGDVGVFECSKLLKSLDIEFVGDAAYSANHTRAVADLVIAAIRIGRNVDHLCIDDWLPKMSDKERLIAMLQQAYSNMNEELRQALNVWVLSNLPK</sequence>
<accession>A0A172WNB7</accession>
<evidence type="ECO:0000313" key="2">
    <source>
        <dbReference type="EMBL" id="ANF24897.1"/>
    </source>
</evidence>
<evidence type="ECO:0000313" key="3">
    <source>
        <dbReference type="Proteomes" id="UP000077787"/>
    </source>
</evidence>
<proteinExistence type="predicted"/>
<dbReference type="Proteomes" id="UP000077787">
    <property type="component" value="Chromosome"/>
</dbReference>
<organism evidence="2 3">
    <name type="scientific">Stutzerimonas stutzeri</name>
    <name type="common">Pseudomonas stutzeri</name>
    <dbReference type="NCBI Taxonomy" id="316"/>
    <lineage>
        <taxon>Bacteria</taxon>
        <taxon>Pseudomonadati</taxon>
        <taxon>Pseudomonadota</taxon>
        <taxon>Gammaproteobacteria</taxon>
        <taxon>Pseudomonadales</taxon>
        <taxon>Pseudomonadaceae</taxon>
        <taxon>Stutzerimonas</taxon>
    </lineage>
</organism>
<reference evidence="2 3" key="1">
    <citation type="submission" date="2016-05" db="EMBL/GenBank/DDBJ databases">
        <title>Genome sequence of Pseudomonas stutzeri 273 and identification of the exopolysaccharide biosynthesis locus.</title>
        <authorList>
            <person name="Wu S."/>
            <person name="Sun C."/>
        </authorList>
    </citation>
    <scope>NUCLEOTIDE SEQUENCE [LARGE SCALE GENOMIC DNA]</scope>
    <source>
        <strain evidence="2 3">273</strain>
    </source>
</reference>
<feature type="coiled-coil region" evidence="1">
    <location>
        <begin position="122"/>
        <end position="149"/>
    </location>
</feature>
<protein>
    <submittedName>
        <fullName evidence="2">Uncharacterized protein</fullName>
    </submittedName>
</protein>
<keyword evidence="1" id="KW-0175">Coiled coil</keyword>
<dbReference type="AlphaFoldDB" id="A0A172WNB7"/>
<name>A0A172WNB7_STUST</name>
<evidence type="ECO:0000256" key="1">
    <source>
        <dbReference type="SAM" id="Coils"/>
    </source>
</evidence>